<dbReference type="AlphaFoldDB" id="A0A4C1SPX1"/>
<comment type="caution">
    <text evidence="2">The sequence shown here is derived from an EMBL/GenBank/DDBJ whole genome shotgun (WGS) entry which is preliminary data.</text>
</comment>
<gene>
    <name evidence="2" type="primary">GNBP3</name>
    <name evidence="2" type="ORF">EVAR_91313_1</name>
</gene>
<dbReference type="PROSITE" id="PS51969">
    <property type="entry name" value="CBM39"/>
    <property type="match status" value="1"/>
</dbReference>
<dbReference type="GO" id="GO:0030246">
    <property type="term" value="F:carbohydrate binding"/>
    <property type="evidence" value="ECO:0007669"/>
    <property type="project" value="InterPro"/>
</dbReference>
<evidence type="ECO:0000313" key="3">
    <source>
        <dbReference type="Proteomes" id="UP000299102"/>
    </source>
</evidence>
<organism evidence="2 3">
    <name type="scientific">Eumeta variegata</name>
    <name type="common">Bagworm moth</name>
    <name type="synonym">Eumeta japonica</name>
    <dbReference type="NCBI Taxonomy" id="151549"/>
    <lineage>
        <taxon>Eukaryota</taxon>
        <taxon>Metazoa</taxon>
        <taxon>Ecdysozoa</taxon>
        <taxon>Arthropoda</taxon>
        <taxon>Hexapoda</taxon>
        <taxon>Insecta</taxon>
        <taxon>Pterygota</taxon>
        <taxon>Neoptera</taxon>
        <taxon>Endopterygota</taxon>
        <taxon>Lepidoptera</taxon>
        <taxon>Glossata</taxon>
        <taxon>Ditrysia</taxon>
        <taxon>Tineoidea</taxon>
        <taxon>Psychidae</taxon>
        <taxon>Oiketicinae</taxon>
        <taxon>Eumeta</taxon>
    </lineage>
</organism>
<feature type="domain" description="CBM39" evidence="1">
    <location>
        <begin position="35"/>
        <end position="133"/>
    </location>
</feature>
<dbReference type="Proteomes" id="UP000299102">
    <property type="component" value="Unassembled WGS sequence"/>
</dbReference>
<protein>
    <submittedName>
        <fullName evidence="2">Gram-negative bacteria-binding protein 3</fullName>
    </submittedName>
</protein>
<dbReference type="InterPro" id="IPR043030">
    <property type="entry name" value="BGBP_N_sf"/>
</dbReference>
<name>A0A4C1SPX1_EUMVA</name>
<evidence type="ECO:0000313" key="2">
    <source>
        <dbReference type="EMBL" id="GBP04273.1"/>
    </source>
</evidence>
<accession>A0A4C1SPX1</accession>
<dbReference type="Pfam" id="PF15886">
    <property type="entry name" value="CBM39"/>
    <property type="match status" value="1"/>
</dbReference>
<dbReference type="Gene3D" id="2.60.40.2140">
    <property type="entry name" value="Beta-1,3-glucan-recognition protein, N-terminal domain"/>
    <property type="match status" value="1"/>
</dbReference>
<dbReference type="InterPro" id="IPR031756">
    <property type="entry name" value="BGBP_N"/>
</dbReference>
<evidence type="ECO:0000259" key="1">
    <source>
        <dbReference type="PROSITE" id="PS51969"/>
    </source>
</evidence>
<proteinExistence type="predicted"/>
<reference evidence="2 3" key="1">
    <citation type="journal article" date="2019" name="Commun. Biol.">
        <title>The bagworm genome reveals a unique fibroin gene that provides high tensile strength.</title>
        <authorList>
            <person name="Kono N."/>
            <person name="Nakamura H."/>
            <person name="Ohtoshi R."/>
            <person name="Tomita M."/>
            <person name="Numata K."/>
            <person name="Arakawa K."/>
        </authorList>
    </citation>
    <scope>NUCLEOTIDE SEQUENCE [LARGE SCALE GENOMIC DNA]</scope>
</reference>
<keyword evidence="3" id="KW-1185">Reference proteome</keyword>
<dbReference type="EMBL" id="BGZK01003750">
    <property type="protein sequence ID" value="GBP04273.1"/>
    <property type="molecule type" value="Genomic_DNA"/>
</dbReference>
<sequence length="145" mass="16541">MTYVGKYVFFANVKNHRVTTTEKPDTLDGNETAQYKIPNPIFKIYLKGIEAYIPHEDGITSIVFFARFRSKNSSYSKSCLAASKHEQNGFWRFEESDAVLELGDTIYYSILVNKDDVEYIKTGGVYAVNRYETTLMNAPVNIISP</sequence>